<dbReference type="InterPro" id="IPR000551">
    <property type="entry name" value="MerR-type_HTH_dom"/>
</dbReference>
<name>A0A848M904_PAELE</name>
<evidence type="ECO:0000313" key="4">
    <source>
        <dbReference type="EMBL" id="NMO96739.1"/>
    </source>
</evidence>
<dbReference type="PANTHER" id="PTHR30204:SF96">
    <property type="entry name" value="CHROMOSOME-ANCHORING PROTEIN RACA"/>
    <property type="match status" value="1"/>
</dbReference>
<dbReference type="GO" id="GO:0003700">
    <property type="term" value="F:DNA-binding transcription factor activity"/>
    <property type="evidence" value="ECO:0007669"/>
    <property type="project" value="InterPro"/>
</dbReference>
<feature type="compositionally biased region" description="Basic and acidic residues" evidence="2">
    <location>
        <begin position="254"/>
        <end position="263"/>
    </location>
</feature>
<comment type="caution">
    <text evidence="4">The sequence shown here is derived from an EMBL/GenBank/DDBJ whole genome shotgun (WGS) entry which is preliminary data.</text>
</comment>
<proteinExistence type="predicted"/>
<keyword evidence="5" id="KW-1185">Reference proteome</keyword>
<accession>A0A848M904</accession>
<reference evidence="4 5" key="1">
    <citation type="submission" date="2020-04" db="EMBL/GenBank/DDBJ databases">
        <title>Paenibacillus algicola sp. nov., a novel marine bacterium producing alginate lyase.</title>
        <authorList>
            <person name="Huang H."/>
        </authorList>
    </citation>
    <scope>NUCLEOTIDE SEQUENCE [LARGE SCALE GENOMIC DNA]</scope>
    <source>
        <strain evidence="4 5">L7-75</strain>
    </source>
</reference>
<evidence type="ECO:0000256" key="1">
    <source>
        <dbReference type="ARBA" id="ARBA00023125"/>
    </source>
</evidence>
<dbReference type="SUPFAM" id="SSF46955">
    <property type="entry name" value="Putative DNA-binding domain"/>
    <property type="match status" value="1"/>
</dbReference>
<sequence>MHIRDIAQLTGITVRTLRYYDSIGLLNPASKTEGGHRLYTEEDLKRLQQIQFLKSMGYPLKEIQSMLTDPLWNWERGLKNQLAYILEEQQRLKSMEVSIREFINGLMIERGDEQEAIQKLIQLTKQDKTKLQSYKESLLSGDEIVLWDKLPAMKGSDPDSLEWIALIGQLQGCIHEDPSCKKVQNIIRRMLEKQQEQFHGQDAFLDKLWEARKSPEESHRLGLYPLEPEVLEYMEKAYSAYMIAQTSEPPGSSKDQEGGHENQ</sequence>
<feature type="region of interest" description="Disordered" evidence="2">
    <location>
        <begin position="244"/>
        <end position="263"/>
    </location>
</feature>
<dbReference type="Pfam" id="PF13411">
    <property type="entry name" value="MerR_1"/>
    <property type="match status" value="1"/>
</dbReference>
<dbReference type="EMBL" id="JABBPN010000012">
    <property type="protein sequence ID" value="NMO96739.1"/>
    <property type="molecule type" value="Genomic_DNA"/>
</dbReference>
<dbReference type="InterPro" id="IPR009061">
    <property type="entry name" value="DNA-bd_dom_put_sf"/>
</dbReference>
<dbReference type="GO" id="GO:0003677">
    <property type="term" value="F:DNA binding"/>
    <property type="evidence" value="ECO:0007669"/>
    <property type="project" value="UniProtKB-KW"/>
</dbReference>
<evidence type="ECO:0000256" key="2">
    <source>
        <dbReference type="SAM" id="MobiDB-lite"/>
    </source>
</evidence>
<dbReference type="PANTHER" id="PTHR30204">
    <property type="entry name" value="REDOX-CYCLING DRUG-SENSING TRANSCRIPTIONAL ACTIVATOR SOXR"/>
    <property type="match status" value="1"/>
</dbReference>
<dbReference type="CDD" id="cd01106">
    <property type="entry name" value="HTH_TipAL-Mta"/>
    <property type="match status" value="1"/>
</dbReference>
<protein>
    <submittedName>
        <fullName evidence="4">MerR family transcriptional regulator</fullName>
    </submittedName>
</protein>
<gene>
    <name evidence="4" type="ORF">HII30_13315</name>
</gene>
<organism evidence="4 5">
    <name type="scientific">Paenibacillus lemnae</name>
    <dbReference type="NCBI Taxonomy" id="1330551"/>
    <lineage>
        <taxon>Bacteria</taxon>
        <taxon>Bacillati</taxon>
        <taxon>Bacillota</taxon>
        <taxon>Bacilli</taxon>
        <taxon>Bacillales</taxon>
        <taxon>Paenibacillaceae</taxon>
        <taxon>Paenibacillus</taxon>
    </lineage>
</organism>
<dbReference type="SMART" id="SM00422">
    <property type="entry name" value="HTH_MERR"/>
    <property type="match status" value="1"/>
</dbReference>
<dbReference type="PROSITE" id="PS50937">
    <property type="entry name" value="HTH_MERR_2"/>
    <property type="match status" value="1"/>
</dbReference>
<dbReference type="Gene3D" id="1.10.1660.10">
    <property type="match status" value="1"/>
</dbReference>
<keyword evidence="1" id="KW-0238">DNA-binding</keyword>
<dbReference type="InterPro" id="IPR047057">
    <property type="entry name" value="MerR_fam"/>
</dbReference>
<evidence type="ECO:0000259" key="3">
    <source>
        <dbReference type="PROSITE" id="PS50937"/>
    </source>
</evidence>
<feature type="domain" description="HTH merR-type" evidence="3">
    <location>
        <begin position="1"/>
        <end position="69"/>
    </location>
</feature>
<dbReference type="Proteomes" id="UP000565468">
    <property type="component" value="Unassembled WGS sequence"/>
</dbReference>
<dbReference type="PRINTS" id="PR00040">
    <property type="entry name" value="HTHMERR"/>
</dbReference>
<evidence type="ECO:0000313" key="5">
    <source>
        <dbReference type="Proteomes" id="UP000565468"/>
    </source>
</evidence>
<dbReference type="AlphaFoldDB" id="A0A848M904"/>